<comment type="function">
    <text evidence="7">Catalyzes the NADPH-dependent reduction of L-glutamate 5-phosphate into L-glutamate 5-semialdehyde and phosphate. The product spontaneously undergoes cyclization to form 1-pyrroline-5-carboxylate.</text>
</comment>
<comment type="catalytic activity">
    <reaction evidence="6 7">
        <text>L-glutamate 5-semialdehyde + phosphate + NADP(+) = L-glutamyl 5-phosphate + NADPH + H(+)</text>
        <dbReference type="Rhea" id="RHEA:19541"/>
        <dbReference type="ChEBI" id="CHEBI:15378"/>
        <dbReference type="ChEBI" id="CHEBI:43474"/>
        <dbReference type="ChEBI" id="CHEBI:57783"/>
        <dbReference type="ChEBI" id="CHEBI:58066"/>
        <dbReference type="ChEBI" id="CHEBI:58274"/>
        <dbReference type="ChEBI" id="CHEBI:58349"/>
        <dbReference type="EC" id="1.2.1.41"/>
    </reaction>
</comment>
<evidence type="ECO:0000259" key="9">
    <source>
        <dbReference type="Pfam" id="PF00171"/>
    </source>
</evidence>
<feature type="compositionally biased region" description="Polar residues" evidence="8">
    <location>
        <begin position="1"/>
        <end position="12"/>
    </location>
</feature>
<evidence type="ECO:0000256" key="1">
    <source>
        <dbReference type="ARBA" id="ARBA00004985"/>
    </source>
</evidence>
<dbReference type="GO" id="GO:0004350">
    <property type="term" value="F:glutamate-5-semialdehyde dehydrogenase activity"/>
    <property type="evidence" value="ECO:0007669"/>
    <property type="project" value="UniProtKB-UniRule"/>
</dbReference>
<keyword evidence="5 7" id="KW-0560">Oxidoreductase</keyword>
<evidence type="ECO:0000256" key="2">
    <source>
        <dbReference type="ARBA" id="ARBA00022605"/>
    </source>
</evidence>
<keyword evidence="7" id="KW-0963">Cytoplasm</keyword>
<feature type="region of interest" description="Disordered" evidence="8">
    <location>
        <begin position="1"/>
        <end position="23"/>
    </location>
</feature>
<accession>A0A917QA97</accession>
<keyword evidence="2 7" id="KW-0028">Amino-acid biosynthesis</keyword>
<dbReference type="PROSITE" id="PS01223">
    <property type="entry name" value="PROA"/>
    <property type="match status" value="1"/>
</dbReference>
<dbReference type="Pfam" id="PF00171">
    <property type="entry name" value="Aldedh"/>
    <property type="match status" value="1"/>
</dbReference>
<keyword evidence="3 7" id="KW-0641">Proline biosynthesis</keyword>
<proteinExistence type="inferred from homology"/>
<evidence type="ECO:0000256" key="3">
    <source>
        <dbReference type="ARBA" id="ARBA00022650"/>
    </source>
</evidence>
<dbReference type="EC" id="1.2.1.41" evidence="7"/>
<evidence type="ECO:0000256" key="6">
    <source>
        <dbReference type="ARBA" id="ARBA00049024"/>
    </source>
</evidence>
<dbReference type="GO" id="GO:0005737">
    <property type="term" value="C:cytoplasm"/>
    <property type="evidence" value="ECO:0007669"/>
    <property type="project" value="UniProtKB-SubCell"/>
</dbReference>
<evidence type="ECO:0000256" key="7">
    <source>
        <dbReference type="HAMAP-Rule" id="MF_00412"/>
    </source>
</evidence>
<feature type="domain" description="Aldehyde dehydrogenase" evidence="9">
    <location>
        <begin position="45"/>
        <end position="317"/>
    </location>
</feature>
<organism evidence="10 11">
    <name type="scientific">Salinarimonas ramus</name>
    <dbReference type="NCBI Taxonomy" id="690164"/>
    <lineage>
        <taxon>Bacteria</taxon>
        <taxon>Pseudomonadati</taxon>
        <taxon>Pseudomonadota</taxon>
        <taxon>Alphaproteobacteria</taxon>
        <taxon>Hyphomicrobiales</taxon>
        <taxon>Salinarimonadaceae</taxon>
        <taxon>Salinarimonas</taxon>
    </lineage>
</organism>
<dbReference type="InterPro" id="IPR020593">
    <property type="entry name" value="G-glutamylP_reductase_CS"/>
</dbReference>
<dbReference type="FunFam" id="3.40.309.10:FF:000006">
    <property type="entry name" value="Gamma-glutamyl phosphate reductase"/>
    <property type="match status" value="1"/>
</dbReference>
<dbReference type="InterPro" id="IPR016162">
    <property type="entry name" value="Ald_DH_N"/>
</dbReference>
<dbReference type="PANTHER" id="PTHR11063:SF8">
    <property type="entry name" value="DELTA-1-PYRROLINE-5-CARBOXYLATE SYNTHASE"/>
    <property type="match status" value="1"/>
</dbReference>
<comment type="pathway">
    <text evidence="1 7">Amino-acid biosynthesis; L-proline biosynthesis; L-glutamate 5-semialdehyde from L-glutamate: step 2/2.</text>
</comment>
<reference evidence="10 11" key="1">
    <citation type="journal article" date="2014" name="Int. J. Syst. Evol. Microbiol.">
        <title>Complete genome sequence of Corynebacterium casei LMG S-19264T (=DSM 44701T), isolated from a smear-ripened cheese.</title>
        <authorList>
            <consortium name="US DOE Joint Genome Institute (JGI-PGF)"/>
            <person name="Walter F."/>
            <person name="Albersmeier A."/>
            <person name="Kalinowski J."/>
            <person name="Ruckert C."/>
        </authorList>
    </citation>
    <scope>NUCLEOTIDE SEQUENCE [LARGE SCALE GENOMIC DNA]</scope>
    <source>
        <strain evidence="10 11">CGMCC 1.9161</strain>
    </source>
</reference>
<dbReference type="EMBL" id="BMMF01000008">
    <property type="protein sequence ID" value="GGK39135.1"/>
    <property type="molecule type" value="Genomic_DNA"/>
</dbReference>
<comment type="subcellular location">
    <subcellularLocation>
        <location evidence="7">Cytoplasm</location>
    </subcellularLocation>
</comment>
<evidence type="ECO:0000256" key="5">
    <source>
        <dbReference type="ARBA" id="ARBA00023002"/>
    </source>
</evidence>
<dbReference type="InterPro" id="IPR012134">
    <property type="entry name" value="Glu-5-SA_DH"/>
</dbReference>
<comment type="caution">
    <text evidence="10">The sequence shown here is derived from an EMBL/GenBank/DDBJ whole genome shotgun (WGS) entry which is preliminary data.</text>
</comment>
<evidence type="ECO:0000256" key="4">
    <source>
        <dbReference type="ARBA" id="ARBA00022857"/>
    </source>
</evidence>
<protein>
    <recommendedName>
        <fullName evidence="7">Gamma-glutamyl phosphate reductase</fullName>
        <shortName evidence="7">GPR</shortName>
        <ecNumber evidence="7">1.2.1.41</ecNumber>
    </recommendedName>
    <alternativeName>
        <fullName evidence="7">Glutamate-5-semialdehyde dehydrogenase</fullName>
    </alternativeName>
    <alternativeName>
        <fullName evidence="7">Glutamyl-gamma-semialdehyde dehydrogenase</fullName>
        <shortName evidence="7">GSA dehydrogenase</shortName>
    </alternativeName>
</protein>
<dbReference type="InterPro" id="IPR016163">
    <property type="entry name" value="Ald_DH_C"/>
</dbReference>
<dbReference type="Gene3D" id="3.40.309.10">
    <property type="entry name" value="Aldehyde Dehydrogenase, Chain A, domain 2"/>
    <property type="match status" value="1"/>
</dbReference>
<name>A0A917QA97_9HYPH</name>
<gene>
    <name evidence="7 10" type="primary">proA</name>
    <name evidence="10" type="ORF">GCM10011322_27760</name>
</gene>
<dbReference type="GO" id="GO:0050661">
    <property type="term" value="F:NADP binding"/>
    <property type="evidence" value="ECO:0007669"/>
    <property type="project" value="InterPro"/>
</dbReference>
<dbReference type="InterPro" id="IPR015590">
    <property type="entry name" value="Aldehyde_DH_dom"/>
</dbReference>
<dbReference type="PANTHER" id="PTHR11063">
    <property type="entry name" value="GLUTAMATE SEMIALDEHYDE DEHYDROGENASE"/>
    <property type="match status" value="1"/>
</dbReference>
<evidence type="ECO:0000313" key="10">
    <source>
        <dbReference type="EMBL" id="GGK39135.1"/>
    </source>
</evidence>
<comment type="similarity">
    <text evidence="7">Belongs to the gamma-glutamyl phosphate reductase family.</text>
</comment>
<sequence>MSAPTVTESQAEAHTAKAGTVAKAAKPSPLRAVPAASPLEGIMRQIGRAARASARILAVTPAAAKDAALASMASAIRADTQAILSENAADVEAARAAGQPASYLDRLALTPERIEAIAAAVEAIAALPDPVGRTLATFERPNGLVIERVATPLGVIGVIFEARPNVTADAGALCLKSGNAAILRAGSDSIRGAGAIAAAMRRGLKQAGLPEDAIQLVPSKDRAAVGMMLAGLDGNVDVIVPRGGKSLVARVQADARVPVFAHLEGICHVYVHSAADLDMAAAIVKNAKLRRTGICGAAETLLVDRACAPTHLAPLVTMLLDAGCVVRGDEATRAVDPRVEAAREEDWRTEYLDAIISVRVVDGIEEAMRHIATYGSGHTESIVTDDGAAAERFLAEVDSAIVMHNASTQFADGGEFGFGAEIGIATGRMHARGPVGVEQLTSFKYRVRGTGQTRP</sequence>
<dbReference type="Gene3D" id="3.40.605.10">
    <property type="entry name" value="Aldehyde Dehydrogenase, Chain A, domain 1"/>
    <property type="match status" value="1"/>
</dbReference>
<evidence type="ECO:0000256" key="8">
    <source>
        <dbReference type="SAM" id="MobiDB-lite"/>
    </source>
</evidence>
<dbReference type="AlphaFoldDB" id="A0A917QA97"/>
<dbReference type="NCBIfam" id="TIGR00407">
    <property type="entry name" value="proA"/>
    <property type="match status" value="1"/>
</dbReference>
<dbReference type="Proteomes" id="UP000600449">
    <property type="component" value="Unassembled WGS sequence"/>
</dbReference>
<keyword evidence="4 7" id="KW-0521">NADP</keyword>
<dbReference type="PIRSF" id="PIRSF000151">
    <property type="entry name" value="GPR"/>
    <property type="match status" value="1"/>
</dbReference>
<evidence type="ECO:0000313" key="11">
    <source>
        <dbReference type="Proteomes" id="UP000600449"/>
    </source>
</evidence>
<dbReference type="SUPFAM" id="SSF53720">
    <property type="entry name" value="ALDH-like"/>
    <property type="match status" value="1"/>
</dbReference>
<keyword evidence="11" id="KW-1185">Reference proteome</keyword>
<dbReference type="HAMAP" id="MF_00412">
    <property type="entry name" value="ProA"/>
    <property type="match status" value="1"/>
</dbReference>
<dbReference type="InterPro" id="IPR016161">
    <property type="entry name" value="Ald_DH/histidinol_DH"/>
</dbReference>
<dbReference type="NCBIfam" id="NF001221">
    <property type="entry name" value="PRK00197.1"/>
    <property type="match status" value="1"/>
</dbReference>
<dbReference type="CDD" id="cd07079">
    <property type="entry name" value="ALDH_F18-19_ProA-GPR"/>
    <property type="match status" value="1"/>
</dbReference>
<dbReference type="GO" id="GO:0055129">
    <property type="term" value="P:L-proline biosynthetic process"/>
    <property type="evidence" value="ECO:0007669"/>
    <property type="project" value="UniProtKB-UniRule"/>
</dbReference>
<dbReference type="InterPro" id="IPR000965">
    <property type="entry name" value="GPR_dom"/>
</dbReference>